<name>D1AAJ2_THECD</name>
<keyword evidence="2" id="KW-1185">Reference proteome</keyword>
<dbReference type="RefSeq" id="WP_012853689.1">
    <property type="nucleotide sequence ID" value="NC_013510.1"/>
</dbReference>
<accession>D1AAJ2</accession>
<proteinExistence type="predicted"/>
<dbReference type="Pfam" id="PF11236">
    <property type="entry name" value="DUF3037"/>
    <property type="match status" value="1"/>
</dbReference>
<dbReference type="STRING" id="471852.Tcur_3367"/>
<sequence>MNAFEYAVLRVVPRPERGEAMNVGVVLHCRAADFLGCRIHLDERRLHALDPALDLQGVRAALHAVRCVCHGGREAGPAGKQSPGSRFRWLTAPRSTVVQPGPVHAGLTDDPEAELDRLLDLLVRVAPGTAQGA</sequence>
<dbReference type="eggNOG" id="ENOG5032SI8">
    <property type="taxonomic scope" value="Bacteria"/>
</dbReference>
<evidence type="ECO:0008006" key="3">
    <source>
        <dbReference type="Google" id="ProtNLM"/>
    </source>
</evidence>
<dbReference type="InterPro" id="IPR021398">
    <property type="entry name" value="DUF3037"/>
</dbReference>
<protein>
    <recommendedName>
        <fullName evidence="3">DUF3037 domain-containing protein</fullName>
    </recommendedName>
</protein>
<gene>
    <name evidence="1" type="ordered locus">Tcur_3367</name>
</gene>
<evidence type="ECO:0000313" key="2">
    <source>
        <dbReference type="Proteomes" id="UP000001918"/>
    </source>
</evidence>
<reference evidence="1 2" key="1">
    <citation type="journal article" date="2011" name="Stand. Genomic Sci.">
        <title>Complete genome sequence of Thermomonospora curvata type strain (B9).</title>
        <authorList>
            <person name="Chertkov O."/>
            <person name="Sikorski J."/>
            <person name="Nolan M."/>
            <person name="Lapidus A."/>
            <person name="Lucas S."/>
            <person name="Del Rio T.G."/>
            <person name="Tice H."/>
            <person name="Cheng J.F."/>
            <person name="Goodwin L."/>
            <person name="Pitluck S."/>
            <person name="Liolios K."/>
            <person name="Ivanova N."/>
            <person name="Mavromatis K."/>
            <person name="Mikhailova N."/>
            <person name="Ovchinnikova G."/>
            <person name="Pati A."/>
            <person name="Chen A."/>
            <person name="Palaniappan K."/>
            <person name="Djao O.D."/>
            <person name="Land M."/>
            <person name="Hauser L."/>
            <person name="Chang Y.J."/>
            <person name="Jeffries C.D."/>
            <person name="Brettin T."/>
            <person name="Han C."/>
            <person name="Detter J.C."/>
            <person name="Rohde M."/>
            <person name="Goker M."/>
            <person name="Woyke T."/>
            <person name="Bristow J."/>
            <person name="Eisen J.A."/>
            <person name="Markowitz V."/>
            <person name="Hugenholtz P."/>
            <person name="Klenk H.P."/>
            <person name="Kyrpides N.C."/>
        </authorList>
    </citation>
    <scope>NUCLEOTIDE SEQUENCE [LARGE SCALE GENOMIC DNA]</scope>
    <source>
        <strain evidence="2">ATCC 19995 / DSM 43183 / JCM 3096 / KCTC 9072 / NBRC 15933 / NCIMB 10081 / Henssen B9</strain>
    </source>
</reference>
<organism evidence="1 2">
    <name type="scientific">Thermomonospora curvata (strain ATCC 19995 / DSM 43183 / JCM 3096 / KCTC 9072 / NBRC 15933 / NCIMB 10081 / Henssen B9)</name>
    <dbReference type="NCBI Taxonomy" id="471852"/>
    <lineage>
        <taxon>Bacteria</taxon>
        <taxon>Bacillati</taxon>
        <taxon>Actinomycetota</taxon>
        <taxon>Actinomycetes</taxon>
        <taxon>Streptosporangiales</taxon>
        <taxon>Thermomonosporaceae</taxon>
        <taxon>Thermomonospora</taxon>
    </lineage>
</organism>
<dbReference type="AlphaFoldDB" id="D1AAJ2"/>
<dbReference type="HOGENOM" id="CLU_138456_0_0_11"/>
<evidence type="ECO:0000313" key="1">
    <source>
        <dbReference type="EMBL" id="ACY98905.1"/>
    </source>
</evidence>
<dbReference type="KEGG" id="tcu:Tcur_3367"/>
<dbReference type="Proteomes" id="UP000001918">
    <property type="component" value="Chromosome"/>
</dbReference>
<dbReference type="EMBL" id="CP001738">
    <property type="protein sequence ID" value="ACY98905.1"/>
    <property type="molecule type" value="Genomic_DNA"/>
</dbReference>